<protein>
    <submittedName>
        <fullName evidence="2">Aminoacyl-transfer RNA synthetases class-II family profile domain-containing protein</fullName>
    </submittedName>
</protein>
<accession>A0AC34G3R8</accession>
<reference evidence="2" key="1">
    <citation type="submission" date="2022-11" db="UniProtKB">
        <authorList>
            <consortium name="WormBaseParasite"/>
        </authorList>
    </citation>
    <scope>IDENTIFICATION</scope>
</reference>
<proteinExistence type="predicted"/>
<name>A0AC34G3R8_9BILA</name>
<dbReference type="Proteomes" id="UP000887579">
    <property type="component" value="Unplaced"/>
</dbReference>
<organism evidence="1 2">
    <name type="scientific">Panagrolaimus sp. ES5</name>
    <dbReference type="NCBI Taxonomy" id="591445"/>
    <lineage>
        <taxon>Eukaryota</taxon>
        <taxon>Metazoa</taxon>
        <taxon>Ecdysozoa</taxon>
        <taxon>Nematoda</taxon>
        <taxon>Chromadorea</taxon>
        <taxon>Rhabditida</taxon>
        <taxon>Tylenchina</taxon>
        <taxon>Panagrolaimomorpha</taxon>
        <taxon>Panagrolaimoidea</taxon>
        <taxon>Panagrolaimidae</taxon>
        <taxon>Panagrolaimus</taxon>
    </lineage>
</organism>
<dbReference type="WBParaSite" id="ES5_v2.g24141.t1">
    <property type="protein sequence ID" value="ES5_v2.g24141.t1"/>
    <property type="gene ID" value="ES5_v2.g24141"/>
</dbReference>
<evidence type="ECO:0000313" key="2">
    <source>
        <dbReference type="WBParaSite" id="ES5_v2.g24141.t1"/>
    </source>
</evidence>
<evidence type="ECO:0000313" key="1">
    <source>
        <dbReference type="Proteomes" id="UP000887579"/>
    </source>
</evidence>
<sequence>MLKHLSTTCSILRQFSSNAFSLRTHNCGELRKSDVGKKVHLYGWVLKNRYNGSFIILHDKYGFVQARLPSESNLKDLAATIEIESLEILNKCSNIPFPVIGNLKPEAETEIELRKRLTFRYFDLRKTESQRILHLRANVVKKIRRCLEDELGFIEVETPTLAAHTPGGAAEFIVPTQIHGQVYSLPQSPQIYKQLLMIGQLDRYYQIARCYRDESIRGDRQPEFTQVDLELSFVSQDQILSLLEKMIIDSWPETMASHKPTAPFQRLSFDEAMIKYGSDKPDLRIPWIFEDCSAAFNNPSTKAYGFVVKDYKKNDGLPSFGALKRKFSKLYPHYDHKNIRFINSKEKEVYGKDIDSNLIQKFKLEKDDLLVIGVTNEPQRSLKKLLSTMGHARNYLADL</sequence>